<feature type="transmembrane region" description="Helical" evidence="1">
    <location>
        <begin position="35"/>
        <end position="52"/>
    </location>
</feature>
<evidence type="ECO:0000313" key="2">
    <source>
        <dbReference type="EMBL" id="GIE95297.1"/>
    </source>
</evidence>
<feature type="transmembrane region" description="Helical" evidence="1">
    <location>
        <begin position="297"/>
        <end position="316"/>
    </location>
</feature>
<proteinExistence type="predicted"/>
<comment type="caution">
    <text evidence="2">The sequence shown here is derived from an EMBL/GenBank/DDBJ whole genome shotgun (WGS) entry which is preliminary data.</text>
</comment>
<feature type="transmembrane region" description="Helical" evidence="1">
    <location>
        <begin position="109"/>
        <end position="127"/>
    </location>
</feature>
<reference evidence="2" key="1">
    <citation type="submission" date="2021-01" db="EMBL/GenBank/DDBJ databases">
        <title>Whole genome shotgun sequence of Actinoplanes rishiriensis NBRC 108556.</title>
        <authorList>
            <person name="Komaki H."/>
            <person name="Tamura T."/>
        </authorList>
    </citation>
    <scope>NUCLEOTIDE SEQUENCE</scope>
    <source>
        <strain evidence="2">NBRC 108556</strain>
    </source>
</reference>
<feature type="transmembrane region" description="Helical" evidence="1">
    <location>
        <begin position="139"/>
        <end position="160"/>
    </location>
</feature>
<feature type="transmembrane region" description="Helical" evidence="1">
    <location>
        <begin position="180"/>
        <end position="200"/>
    </location>
</feature>
<keyword evidence="1" id="KW-1133">Transmembrane helix</keyword>
<organism evidence="2 3">
    <name type="scientific">Paractinoplanes rishiriensis</name>
    <dbReference type="NCBI Taxonomy" id="1050105"/>
    <lineage>
        <taxon>Bacteria</taxon>
        <taxon>Bacillati</taxon>
        <taxon>Actinomycetota</taxon>
        <taxon>Actinomycetes</taxon>
        <taxon>Micromonosporales</taxon>
        <taxon>Micromonosporaceae</taxon>
        <taxon>Paractinoplanes</taxon>
    </lineage>
</organism>
<dbReference type="EMBL" id="BOMV01000026">
    <property type="protein sequence ID" value="GIE95297.1"/>
    <property type="molecule type" value="Genomic_DNA"/>
</dbReference>
<accession>A0A919JXH1</accession>
<protein>
    <submittedName>
        <fullName evidence="2">Uncharacterized protein</fullName>
    </submittedName>
</protein>
<name>A0A919JXH1_9ACTN</name>
<sequence>MIFSAMLIGGSAADAWAHANIVDELEGFFTPWHALLYAGFALTAAWTFWLAYRRRTSAERWWLDDWPAGYAVGGLGAVGFLIGGALDMIWHTIFGVEVSLDAVLSPSHLVLAVSGTLLVTSPVRSWWATGTTSRRAGTGLAALALGSVFGVLLLSHSTAFRSITPTQAYDFVTGSPSHVAASYASARYLATTMILLLPILLVYRRRAVLGTATAVVGAIFLFNLITAEFPSVLTAVALGATAGAFVVDLIAVRLDAVRGPDAALRLPIIGGLFGALFTAGHLLGLAVAQGIAWPVELWTGNVVLAALGGALLGGLATPPARRVEVPSP</sequence>
<evidence type="ECO:0000256" key="1">
    <source>
        <dbReference type="SAM" id="Phobius"/>
    </source>
</evidence>
<dbReference type="RefSeq" id="WP_203781593.1">
    <property type="nucleotide sequence ID" value="NZ_BOMV01000026.1"/>
</dbReference>
<dbReference type="Proteomes" id="UP000636960">
    <property type="component" value="Unassembled WGS sequence"/>
</dbReference>
<gene>
    <name evidence="2" type="ORF">Ari01nite_27620</name>
</gene>
<feature type="transmembrane region" description="Helical" evidence="1">
    <location>
        <begin position="68"/>
        <end position="89"/>
    </location>
</feature>
<keyword evidence="1" id="KW-0472">Membrane</keyword>
<feature type="transmembrane region" description="Helical" evidence="1">
    <location>
        <begin position="232"/>
        <end position="254"/>
    </location>
</feature>
<dbReference type="AlphaFoldDB" id="A0A919JXH1"/>
<keyword evidence="1" id="KW-0812">Transmembrane</keyword>
<keyword evidence="3" id="KW-1185">Reference proteome</keyword>
<evidence type="ECO:0000313" key="3">
    <source>
        <dbReference type="Proteomes" id="UP000636960"/>
    </source>
</evidence>
<feature type="transmembrane region" description="Helical" evidence="1">
    <location>
        <begin position="266"/>
        <end position="291"/>
    </location>
</feature>
<feature type="transmembrane region" description="Helical" evidence="1">
    <location>
        <begin position="207"/>
        <end position="226"/>
    </location>
</feature>